<dbReference type="SMART" id="SM00981">
    <property type="entry name" value="THUMP"/>
    <property type="match status" value="1"/>
</dbReference>
<dbReference type="GO" id="GO:0003723">
    <property type="term" value="F:RNA binding"/>
    <property type="evidence" value="ECO:0007669"/>
    <property type="project" value="UniProtKB-UniRule"/>
</dbReference>
<name>A0A6A6RKQ4_9PLEO</name>
<evidence type="ECO:0000313" key="5">
    <source>
        <dbReference type="Proteomes" id="UP000799753"/>
    </source>
</evidence>
<dbReference type="PANTHER" id="PTHR13452">
    <property type="entry name" value="THUMP DOMAIN CONTAINING PROTEIN 1-RELATED"/>
    <property type="match status" value="1"/>
</dbReference>
<dbReference type="Proteomes" id="UP000799753">
    <property type="component" value="Unassembled WGS sequence"/>
</dbReference>
<feature type="compositionally biased region" description="Basic residues" evidence="2">
    <location>
        <begin position="21"/>
        <end position="30"/>
    </location>
</feature>
<dbReference type="FunFam" id="3.30.2300.10:FF:000001">
    <property type="entry name" value="THUMP domain-containing protein 1"/>
    <property type="match status" value="1"/>
</dbReference>
<keyword evidence="1" id="KW-0694">RNA-binding</keyword>
<dbReference type="InterPro" id="IPR040183">
    <property type="entry name" value="THUMPD1-like"/>
</dbReference>
<dbReference type="Gene3D" id="3.30.2300.10">
    <property type="entry name" value="THUMP superfamily"/>
    <property type="match status" value="1"/>
</dbReference>
<feature type="compositionally biased region" description="Polar residues" evidence="2">
    <location>
        <begin position="278"/>
        <end position="294"/>
    </location>
</feature>
<dbReference type="SUPFAM" id="SSF143437">
    <property type="entry name" value="THUMP domain-like"/>
    <property type="match status" value="1"/>
</dbReference>
<feature type="region of interest" description="Disordered" evidence="2">
    <location>
        <begin position="1"/>
        <end position="47"/>
    </location>
</feature>
<feature type="region of interest" description="Disordered" evidence="2">
    <location>
        <begin position="272"/>
        <end position="309"/>
    </location>
</feature>
<feature type="compositionally biased region" description="Basic and acidic residues" evidence="2">
    <location>
        <begin position="8"/>
        <end position="20"/>
    </location>
</feature>
<dbReference type="EMBL" id="MU006819">
    <property type="protein sequence ID" value="KAF2634584.1"/>
    <property type="molecule type" value="Genomic_DNA"/>
</dbReference>
<evidence type="ECO:0000256" key="1">
    <source>
        <dbReference type="PROSITE-ProRule" id="PRU00529"/>
    </source>
</evidence>
<keyword evidence="5" id="KW-1185">Reference proteome</keyword>
<evidence type="ECO:0000256" key="2">
    <source>
        <dbReference type="SAM" id="MobiDB-lite"/>
    </source>
</evidence>
<dbReference type="GO" id="GO:0006400">
    <property type="term" value="P:tRNA modification"/>
    <property type="evidence" value="ECO:0007669"/>
    <property type="project" value="InterPro"/>
</dbReference>
<dbReference type="OrthoDB" id="367221at2759"/>
<feature type="compositionally biased region" description="Basic and acidic residues" evidence="2">
    <location>
        <begin position="297"/>
        <end position="309"/>
    </location>
</feature>
<evidence type="ECO:0000259" key="3">
    <source>
        <dbReference type="PROSITE" id="PS51165"/>
    </source>
</evidence>
<protein>
    <recommendedName>
        <fullName evidence="3">THUMP domain-containing protein</fullName>
    </recommendedName>
</protein>
<dbReference type="AlphaFoldDB" id="A0A6A6RKQ4"/>
<dbReference type="PROSITE" id="PS51165">
    <property type="entry name" value="THUMP"/>
    <property type="match status" value="1"/>
</dbReference>
<proteinExistence type="predicted"/>
<dbReference type="CDD" id="cd11717">
    <property type="entry name" value="THUMP_THUMPD1_like"/>
    <property type="match status" value="1"/>
</dbReference>
<evidence type="ECO:0000313" key="4">
    <source>
        <dbReference type="EMBL" id="KAF2634584.1"/>
    </source>
</evidence>
<gene>
    <name evidence="4" type="ORF">P280DRAFT_474535</name>
</gene>
<organism evidence="4 5">
    <name type="scientific">Massarina eburnea CBS 473.64</name>
    <dbReference type="NCBI Taxonomy" id="1395130"/>
    <lineage>
        <taxon>Eukaryota</taxon>
        <taxon>Fungi</taxon>
        <taxon>Dikarya</taxon>
        <taxon>Ascomycota</taxon>
        <taxon>Pezizomycotina</taxon>
        <taxon>Dothideomycetes</taxon>
        <taxon>Pleosporomycetidae</taxon>
        <taxon>Pleosporales</taxon>
        <taxon>Massarineae</taxon>
        <taxon>Massarinaceae</taxon>
        <taxon>Massarina</taxon>
    </lineage>
</organism>
<dbReference type="InterPro" id="IPR004114">
    <property type="entry name" value="THUMP_dom"/>
</dbReference>
<feature type="domain" description="THUMP" evidence="3">
    <location>
        <begin position="149"/>
        <end position="255"/>
    </location>
</feature>
<reference evidence="4" key="1">
    <citation type="journal article" date="2020" name="Stud. Mycol.">
        <title>101 Dothideomycetes genomes: a test case for predicting lifestyles and emergence of pathogens.</title>
        <authorList>
            <person name="Haridas S."/>
            <person name="Albert R."/>
            <person name="Binder M."/>
            <person name="Bloem J."/>
            <person name="Labutti K."/>
            <person name="Salamov A."/>
            <person name="Andreopoulos B."/>
            <person name="Baker S."/>
            <person name="Barry K."/>
            <person name="Bills G."/>
            <person name="Bluhm B."/>
            <person name="Cannon C."/>
            <person name="Castanera R."/>
            <person name="Culley D."/>
            <person name="Daum C."/>
            <person name="Ezra D."/>
            <person name="Gonzalez J."/>
            <person name="Henrissat B."/>
            <person name="Kuo A."/>
            <person name="Liang C."/>
            <person name="Lipzen A."/>
            <person name="Lutzoni F."/>
            <person name="Magnuson J."/>
            <person name="Mondo S."/>
            <person name="Nolan M."/>
            <person name="Ohm R."/>
            <person name="Pangilinan J."/>
            <person name="Park H.-J."/>
            <person name="Ramirez L."/>
            <person name="Alfaro M."/>
            <person name="Sun H."/>
            <person name="Tritt A."/>
            <person name="Yoshinaga Y."/>
            <person name="Zwiers L.-H."/>
            <person name="Turgeon B."/>
            <person name="Goodwin S."/>
            <person name="Spatafora J."/>
            <person name="Crous P."/>
            <person name="Grigoriev I."/>
        </authorList>
    </citation>
    <scope>NUCLEOTIDE SEQUENCE</scope>
    <source>
        <strain evidence="4">CBS 473.64</strain>
    </source>
</reference>
<sequence length="309" mass="34463">MAPGSGKRKADHDRRDEEANKKHKHGKKNRGAPPKTTGDRGLQPGDMGIWATCALKKEAPSIADLRDLFQEYTSQLYGESQADGTAEDQDSDDEGDIESAIQKEIEGIRKPTKDPFFKNAQISTACLVFFKARKPVEPVKFVQNICQDVADGKRLSRCNFVKRLTPIEAMDKATDRGLEDVARQVIAPHFHGADQARKKFAIRVSIRNNKQFTRDVVIQTVASVVGPGHKVDLSGYDLLILVEIYQNMIGMSVVGPDFEKLRRFNIAELRDASRSNEQDTSTTADKSAQENQPATRVRVEKVVEEPLET</sequence>
<dbReference type="Pfam" id="PF02926">
    <property type="entry name" value="THUMP"/>
    <property type="match status" value="1"/>
</dbReference>
<dbReference type="PANTHER" id="PTHR13452:SF10">
    <property type="entry name" value="THUMP DOMAIN-CONTAINING PROTEIN 1"/>
    <property type="match status" value="1"/>
</dbReference>
<accession>A0A6A6RKQ4</accession>